<accession>A0A4Z0BI93</accession>
<keyword evidence="5 7" id="KW-1133">Transmembrane helix</keyword>
<dbReference type="GO" id="GO:0005886">
    <property type="term" value="C:plasma membrane"/>
    <property type="evidence" value="ECO:0007669"/>
    <property type="project" value="UniProtKB-SubCell"/>
</dbReference>
<evidence type="ECO:0000256" key="3">
    <source>
        <dbReference type="ARBA" id="ARBA00022475"/>
    </source>
</evidence>
<feature type="transmembrane region" description="Helical" evidence="7">
    <location>
        <begin position="42"/>
        <end position="62"/>
    </location>
</feature>
<evidence type="ECO:0000256" key="2">
    <source>
        <dbReference type="ARBA" id="ARBA00008193"/>
    </source>
</evidence>
<feature type="transmembrane region" description="Helical" evidence="7">
    <location>
        <begin position="102"/>
        <end position="122"/>
    </location>
</feature>
<dbReference type="InterPro" id="IPR005115">
    <property type="entry name" value="Gly_transporter"/>
</dbReference>
<evidence type="ECO:0000313" key="9">
    <source>
        <dbReference type="EMBL" id="TFY99032.1"/>
    </source>
</evidence>
<evidence type="ECO:0000259" key="8">
    <source>
        <dbReference type="Pfam" id="PF03458"/>
    </source>
</evidence>
<dbReference type="PANTHER" id="PTHR30506">
    <property type="entry name" value="INNER MEMBRANE PROTEIN"/>
    <property type="match status" value="1"/>
</dbReference>
<evidence type="ECO:0000256" key="6">
    <source>
        <dbReference type="ARBA" id="ARBA00023136"/>
    </source>
</evidence>
<dbReference type="EMBL" id="SMLK01000005">
    <property type="protein sequence ID" value="TFY99032.1"/>
    <property type="molecule type" value="Genomic_DNA"/>
</dbReference>
<dbReference type="Pfam" id="PF03458">
    <property type="entry name" value="Gly_transporter"/>
    <property type="match status" value="2"/>
</dbReference>
<evidence type="ECO:0000256" key="7">
    <source>
        <dbReference type="SAM" id="Phobius"/>
    </source>
</evidence>
<keyword evidence="4 7" id="KW-0812">Transmembrane</keyword>
<comment type="subcellular location">
    <subcellularLocation>
        <location evidence="1">Cell membrane</location>
        <topology evidence="1">Multi-pass membrane protein</topology>
    </subcellularLocation>
</comment>
<organism evidence="9 10">
    <name type="scientific">Ramlibacter humi</name>
    <dbReference type="NCBI Taxonomy" id="2530451"/>
    <lineage>
        <taxon>Bacteria</taxon>
        <taxon>Pseudomonadati</taxon>
        <taxon>Pseudomonadota</taxon>
        <taxon>Betaproteobacteria</taxon>
        <taxon>Burkholderiales</taxon>
        <taxon>Comamonadaceae</taxon>
        <taxon>Ramlibacter</taxon>
    </lineage>
</organism>
<sequence length="220" mass="22259">MAVSNPFVLSTPSLLYALDLAGTFVFALSGGMAAVKHRLDLFGVLVLSFAAANTGGITRDLLIGAVPPGAVSDWHYLGVSVLAGLLTFRFPSRIREDWSPVLLFDAAGLALFAVTGAGKALAHGLNPVMATLLGMLTGIGGGMARDVLLSRVPAVLRADLYAVAALAGAAVVVGASALQLPAVPSALAGAGLCFGLRVLAMKHGWQLPVAAPADPPPGKD</sequence>
<name>A0A4Z0BI93_9BURK</name>
<comment type="similarity">
    <text evidence="2">Belongs to the UPF0126 family.</text>
</comment>
<reference evidence="9 10" key="1">
    <citation type="submission" date="2019-03" db="EMBL/GenBank/DDBJ databases">
        <title>Ramlibacter sp. 18x22-1, whole genome shotgun sequence.</title>
        <authorList>
            <person name="Zhang X."/>
            <person name="Feng G."/>
            <person name="Zhu H."/>
        </authorList>
    </citation>
    <scope>NUCLEOTIDE SEQUENCE [LARGE SCALE GENOMIC DNA]</scope>
    <source>
        <strain evidence="9 10">18x22-1</strain>
    </source>
</reference>
<dbReference type="OrthoDB" id="9791874at2"/>
<feature type="domain" description="Glycine transporter" evidence="8">
    <location>
        <begin position="17"/>
        <end position="90"/>
    </location>
</feature>
<dbReference type="RefSeq" id="WP_135250751.1">
    <property type="nucleotide sequence ID" value="NZ_SMLK01000005.1"/>
</dbReference>
<keyword evidence="6 7" id="KW-0472">Membrane</keyword>
<feature type="transmembrane region" description="Helical" evidence="7">
    <location>
        <begin position="128"/>
        <end position="148"/>
    </location>
</feature>
<feature type="transmembrane region" description="Helical" evidence="7">
    <location>
        <begin position="14"/>
        <end position="35"/>
    </location>
</feature>
<dbReference type="PANTHER" id="PTHR30506:SF3">
    <property type="entry name" value="UPF0126 INNER MEMBRANE PROTEIN YADS-RELATED"/>
    <property type="match status" value="1"/>
</dbReference>
<evidence type="ECO:0000256" key="1">
    <source>
        <dbReference type="ARBA" id="ARBA00004651"/>
    </source>
</evidence>
<proteinExistence type="inferred from homology"/>
<keyword evidence="10" id="KW-1185">Reference proteome</keyword>
<feature type="domain" description="Glycine transporter" evidence="8">
    <location>
        <begin position="103"/>
        <end position="174"/>
    </location>
</feature>
<protein>
    <submittedName>
        <fullName evidence="9">Trimeric intracellular cation channel family protein</fullName>
    </submittedName>
</protein>
<dbReference type="Proteomes" id="UP000297839">
    <property type="component" value="Unassembled WGS sequence"/>
</dbReference>
<gene>
    <name evidence="9" type="ORF">EZ216_15840</name>
</gene>
<comment type="caution">
    <text evidence="9">The sequence shown here is derived from an EMBL/GenBank/DDBJ whole genome shotgun (WGS) entry which is preliminary data.</text>
</comment>
<evidence type="ECO:0000256" key="4">
    <source>
        <dbReference type="ARBA" id="ARBA00022692"/>
    </source>
</evidence>
<evidence type="ECO:0000256" key="5">
    <source>
        <dbReference type="ARBA" id="ARBA00022989"/>
    </source>
</evidence>
<dbReference type="AlphaFoldDB" id="A0A4Z0BI93"/>
<feature type="transmembrane region" description="Helical" evidence="7">
    <location>
        <begin position="160"/>
        <end position="177"/>
    </location>
</feature>
<keyword evidence="3" id="KW-1003">Cell membrane</keyword>
<feature type="transmembrane region" description="Helical" evidence="7">
    <location>
        <begin position="74"/>
        <end position="90"/>
    </location>
</feature>
<evidence type="ECO:0000313" key="10">
    <source>
        <dbReference type="Proteomes" id="UP000297839"/>
    </source>
</evidence>